<reference evidence="1" key="1">
    <citation type="submission" date="2021-06" db="EMBL/GenBank/DDBJ databases">
        <authorList>
            <person name="Kallberg Y."/>
            <person name="Tangrot J."/>
            <person name="Rosling A."/>
        </authorList>
    </citation>
    <scope>NUCLEOTIDE SEQUENCE</scope>
    <source>
        <strain evidence="1">MA461A</strain>
    </source>
</reference>
<keyword evidence="2" id="KW-1185">Reference proteome</keyword>
<dbReference type="Proteomes" id="UP000789920">
    <property type="component" value="Unassembled WGS sequence"/>
</dbReference>
<comment type="caution">
    <text evidence="1">The sequence shown here is derived from an EMBL/GenBank/DDBJ whole genome shotgun (WGS) entry which is preliminary data.</text>
</comment>
<sequence>INFKNNARLARLDVQILLASSQTTNHYMLDRWNDFGYPLMMFMSRAFVTLIIEPGIWIASKIKYLARISWY</sequence>
<proteinExistence type="predicted"/>
<dbReference type="EMBL" id="CAJVQC010099273">
    <property type="protein sequence ID" value="CAG8830497.1"/>
    <property type="molecule type" value="Genomic_DNA"/>
</dbReference>
<evidence type="ECO:0000313" key="1">
    <source>
        <dbReference type="EMBL" id="CAG8830497.1"/>
    </source>
</evidence>
<feature type="non-terminal residue" evidence="1">
    <location>
        <position position="71"/>
    </location>
</feature>
<evidence type="ECO:0000313" key="2">
    <source>
        <dbReference type="Proteomes" id="UP000789920"/>
    </source>
</evidence>
<accession>A0ACA9S7C3</accession>
<organism evidence="1 2">
    <name type="scientific">Racocetra persica</name>
    <dbReference type="NCBI Taxonomy" id="160502"/>
    <lineage>
        <taxon>Eukaryota</taxon>
        <taxon>Fungi</taxon>
        <taxon>Fungi incertae sedis</taxon>
        <taxon>Mucoromycota</taxon>
        <taxon>Glomeromycotina</taxon>
        <taxon>Glomeromycetes</taxon>
        <taxon>Diversisporales</taxon>
        <taxon>Gigasporaceae</taxon>
        <taxon>Racocetra</taxon>
    </lineage>
</organism>
<name>A0ACA9S7C3_9GLOM</name>
<feature type="non-terminal residue" evidence="1">
    <location>
        <position position="1"/>
    </location>
</feature>
<gene>
    <name evidence="1" type="ORF">RPERSI_LOCUS27827</name>
</gene>
<protein>
    <submittedName>
        <fullName evidence="1">13199_t:CDS:1</fullName>
    </submittedName>
</protein>